<name>A0A0F9LN44_9ZZZZ</name>
<comment type="caution">
    <text evidence="1">The sequence shown here is derived from an EMBL/GenBank/DDBJ whole genome shotgun (WGS) entry which is preliminary data.</text>
</comment>
<dbReference type="Gene3D" id="3.90.1480.10">
    <property type="entry name" value="Alpha-2,3-sialyltransferase"/>
    <property type="match status" value="1"/>
</dbReference>
<organism evidence="1">
    <name type="scientific">marine sediment metagenome</name>
    <dbReference type="NCBI Taxonomy" id="412755"/>
    <lineage>
        <taxon>unclassified sequences</taxon>
        <taxon>metagenomes</taxon>
        <taxon>ecological metagenomes</taxon>
    </lineage>
</organism>
<accession>A0A0F9LN44</accession>
<protein>
    <recommendedName>
        <fullName evidence="2">DUF115 domain-containing protein</fullName>
    </recommendedName>
</protein>
<sequence length="219" mass="25620">YAYFIYKRGYIKKLSQLIIIGGGLSIQKGIKKNLWEKIGNRFTIGINYSYKYFQSTCLICMNYTDFYDTNRKTLKKLPLIVTCSRPHPSKWEENTILINKNFALSGILALYVGLLLEPKEIFLLGYDYGGKDNNTHFYQNDINHQGIGKVVYYNHQGHVERDFNQFKNTKTKIYNVSPNSNINSFEKIDYQTFFNKLDNVIINQYELKKEIKKSIGGEK</sequence>
<dbReference type="EMBL" id="LAZR01006095">
    <property type="protein sequence ID" value="KKM94773.1"/>
    <property type="molecule type" value="Genomic_DNA"/>
</dbReference>
<evidence type="ECO:0000313" key="1">
    <source>
        <dbReference type="EMBL" id="KKM94773.1"/>
    </source>
</evidence>
<reference evidence="1" key="1">
    <citation type="journal article" date="2015" name="Nature">
        <title>Complex archaea that bridge the gap between prokaryotes and eukaryotes.</title>
        <authorList>
            <person name="Spang A."/>
            <person name="Saw J.H."/>
            <person name="Jorgensen S.L."/>
            <person name="Zaremba-Niedzwiedzka K."/>
            <person name="Martijn J."/>
            <person name="Lind A.E."/>
            <person name="van Eijk R."/>
            <person name="Schleper C."/>
            <person name="Guy L."/>
            <person name="Ettema T.J."/>
        </authorList>
    </citation>
    <scope>NUCLEOTIDE SEQUENCE</scope>
</reference>
<proteinExistence type="predicted"/>
<evidence type="ECO:0008006" key="2">
    <source>
        <dbReference type="Google" id="ProtNLM"/>
    </source>
</evidence>
<dbReference type="AlphaFoldDB" id="A0A0F9LN44"/>
<feature type="non-terminal residue" evidence="1">
    <location>
        <position position="1"/>
    </location>
</feature>
<gene>
    <name evidence="1" type="ORF">LCGC14_1194850</name>
</gene>